<dbReference type="RefSeq" id="WP_377832370.1">
    <property type="nucleotide sequence ID" value="NZ_JBHRSK010000004.1"/>
</dbReference>
<dbReference type="Proteomes" id="UP001595443">
    <property type="component" value="Unassembled WGS sequence"/>
</dbReference>
<reference evidence="3" key="1">
    <citation type="journal article" date="2019" name="Int. J. Syst. Evol. Microbiol.">
        <title>The Global Catalogue of Microorganisms (GCM) 10K type strain sequencing project: providing services to taxonomists for standard genome sequencing and annotation.</title>
        <authorList>
            <consortium name="The Broad Institute Genomics Platform"/>
            <consortium name="The Broad Institute Genome Sequencing Center for Infectious Disease"/>
            <person name="Wu L."/>
            <person name="Ma J."/>
        </authorList>
    </citation>
    <scope>NUCLEOTIDE SEQUENCE [LARGE SCALE GENOMIC DNA]</scope>
    <source>
        <strain evidence="3">KCTC 62192</strain>
    </source>
</reference>
<accession>A0ABV7AG11</accession>
<dbReference type="EMBL" id="JBHRSK010000004">
    <property type="protein sequence ID" value="MFC2967722.1"/>
    <property type="molecule type" value="Genomic_DNA"/>
</dbReference>
<dbReference type="CDD" id="cd00085">
    <property type="entry name" value="HNHc"/>
    <property type="match status" value="1"/>
</dbReference>
<sequence length="112" mass="13063">MPKPPHICNCGQIVPHGERCACQIVRTRARNRRHDARRPSAAQRGYNHEWRKARVEFLRLHPCCAMCGAPADVLDHVKPHRGDMVLFWDRSNWQPLCKSCHDRVKQRTDCSQ</sequence>
<proteinExistence type="predicted"/>
<dbReference type="GO" id="GO:0004519">
    <property type="term" value="F:endonuclease activity"/>
    <property type="evidence" value="ECO:0007669"/>
    <property type="project" value="UniProtKB-KW"/>
</dbReference>
<keyword evidence="2" id="KW-0378">Hydrolase</keyword>
<dbReference type="InterPro" id="IPR003615">
    <property type="entry name" value="HNH_nuc"/>
</dbReference>
<organism evidence="2 3">
    <name type="scientific">Acidimangrovimonas pyrenivorans</name>
    <dbReference type="NCBI Taxonomy" id="2030798"/>
    <lineage>
        <taxon>Bacteria</taxon>
        <taxon>Pseudomonadati</taxon>
        <taxon>Pseudomonadota</taxon>
        <taxon>Alphaproteobacteria</taxon>
        <taxon>Rhodobacterales</taxon>
        <taxon>Paracoccaceae</taxon>
        <taxon>Acidimangrovimonas</taxon>
    </lineage>
</organism>
<keyword evidence="2" id="KW-0540">Nuclease</keyword>
<protein>
    <submittedName>
        <fullName evidence="2">HNH endonuclease</fullName>
    </submittedName>
</protein>
<evidence type="ECO:0000313" key="2">
    <source>
        <dbReference type="EMBL" id="MFC2967722.1"/>
    </source>
</evidence>
<keyword evidence="3" id="KW-1185">Reference proteome</keyword>
<dbReference type="Pfam" id="PF01844">
    <property type="entry name" value="HNH"/>
    <property type="match status" value="1"/>
</dbReference>
<dbReference type="SMART" id="SM00507">
    <property type="entry name" value="HNHc"/>
    <property type="match status" value="1"/>
</dbReference>
<dbReference type="InterPro" id="IPR002711">
    <property type="entry name" value="HNH"/>
</dbReference>
<evidence type="ECO:0000259" key="1">
    <source>
        <dbReference type="SMART" id="SM00507"/>
    </source>
</evidence>
<comment type="caution">
    <text evidence="2">The sequence shown here is derived from an EMBL/GenBank/DDBJ whole genome shotgun (WGS) entry which is preliminary data.</text>
</comment>
<gene>
    <name evidence="2" type="ORF">ACFOES_06425</name>
</gene>
<keyword evidence="2" id="KW-0255">Endonuclease</keyword>
<evidence type="ECO:0000313" key="3">
    <source>
        <dbReference type="Proteomes" id="UP001595443"/>
    </source>
</evidence>
<feature type="domain" description="HNH nuclease" evidence="1">
    <location>
        <begin position="52"/>
        <end position="102"/>
    </location>
</feature>
<name>A0ABV7AG11_9RHOB</name>
<dbReference type="Gene3D" id="1.10.30.50">
    <property type="match status" value="1"/>
</dbReference>